<dbReference type="AlphaFoldDB" id="Q67L82"/>
<dbReference type="HOGENOM" id="CLU_1634531_0_0_9"/>
<name>Q67L82_SYMTH</name>
<proteinExistence type="predicted"/>
<sequence length="162" mass="17053">MLAKRSLSSVGRARALHAWGRGFESLSDHQQPQGFTGSGSLAGACALTRLVGRVPRCGADPMAAWKKASTFRAASSHSLSSACADRFAVIVTVERPRAFCVTVSETPSRPGVGTAAEGCGMALIVTLPVPLRVRCRCFPPALVPSRGPSQPTLRPELRCLVP</sequence>
<dbReference type="Proteomes" id="UP000000417">
    <property type="component" value="Chromosome"/>
</dbReference>
<gene>
    <name evidence="1" type="ordered locus">STH2579</name>
</gene>
<protein>
    <submittedName>
        <fullName evidence="1">Uncharacterized protein</fullName>
    </submittedName>
</protein>
<dbReference type="KEGG" id="sth:STH2579"/>
<evidence type="ECO:0000313" key="1">
    <source>
        <dbReference type="EMBL" id="BAD41564.1"/>
    </source>
</evidence>
<reference evidence="1 2" key="1">
    <citation type="journal article" date="2004" name="Nucleic Acids Res.">
        <title>Genome sequence of Symbiobacterium thermophilum, an uncultivable bacterium that depends on microbial commensalism.</title>
        <authorList>
            <person name="Ueda K."/>
            <person name="Yamashita A."/>
            <person name="Ishikawa J."/>
            <person name="Shimada M."/>
            <person name="Watsuji T."/>
            <person name="Morimura K."/>
            <person name="Ikeda H."/>
            <person name="Hattori M."/>
            <person name="Beppu T."/>
        </authorList>
    </citation>
    <scope>NUCLEOTIDE SEQUENCE [LARGE SCALE GENOMIC DNA]</scope>
    <source>
        <strain evidence="2">T / IAM 14863</strain>
    </source>
</reference>
<accession>Q67L82</accession>
<evidence type="ECO:0000313" key="2">
    <source>
        <dbReference type="Proteomes" id="UP000000417"/>
    </source>
</evidence>
<dbReference type="AntiFam" id="ANF00013">
    <property type="entry name" value="tRNA translation"/>
</dbReference>
<keyword evidence="2" id="KW-1185">Reference proteome</keyword>
<dbReference type="EMBL" id="AP006840">
    <property type="protein sequence ID" value="BAD41564.1"/>
    <property type="molecule type" value="Genomic_DNA"/>
</dbReference>
<organism evidence="1 2">
    <name type="scientific">Symbiobacterium thermophilum (strain DSM 24528 / JCM 14929 / IAM 14863 / T)</name>
    <dbReference type="NCBI Taxonomy" id="292459"/>
    <lineage>
        <taxon>Bacteria</taxon>
        <taxon>Bacillati</taxon>
        <taxon>Bacillota</taxon>
        <taxon>Clostridia</taxon>
        <taxon>Eubacteriales</taxon>
        <taxon>Symbiobacteriaceae</taxon>
        <taxon>Symbiobacterium</taxon>
    </lineage>
</organism>